<dbReference type="EMBL" id="MCRI01000028">
    <property type="protein sequence ID" value="ODN66072.1"/>
    <property type="molecule type" value="Genomic_DNA"/>
</dbReference>
<dbReference type="GO" id="GO:0043953">
    <property type="term" value="P:protein transport by the Tat complex"/>
    <property type="evidence" value="ECO:0007669"/>
    <property type="project" value="UniProtKB-UniRule"/>
</dbReference>
<sequence>MFNIAFPELLVIGVVALIVIGPDKLPKVARTAGLLLGRMQRFTSSIKSEIDKELKSEDLKQLQRELRNHDLGLSEELRQGMQPVQSVIHQNTETMKPDIEPKDDFDSPITPLNNTSDIDSEPMKRSLSN</sequence>
<reference evidence="11 12" key="1">
    <citation type="submission" date="2016-07" db="EMBL/GenBank/DDBJ databases">
        <title>Draft Genome Sequence of Methylophaga muralis Bur 1.</title>
        <authorList>
            <person name="Vasilenko O.V."/>
            <person name="Doronina N.V."/>
            <person name="Shmareva M.N."/>
            <person name="Tarlachkov S.V."/>
            <person name="Mustakhimov I."/>
            <person name="Trotsenko Y.A."/>
        </authorList>
    </citation>
    <scope>NUCLEOTIDE SEQUENCE [LARGE SCALE GENOMIC DNA]</scope>
    <source>
        <strain evidence="11 12">Bur 1</strain>
    </source>
</reference>
<evidence type="ECO:0000256" key="9">
    <source>
        <dbReference type="HAMAP-Rule" id="MF_00237"/>
    </source>
</evidence>
<dbReference type="STRING" id="291169.A9E74_02164"/>
<keyword evidence="7 9" id="KW-0811">Translocation</keyword>
<name>A0A1E3GPT3_9GAMM</name>
<comment type="caution">
    <text evidence="11">The sequence shown here is derived from an EMBL/GenBank/DDBJ whole genome shotgun (WGS) entry which is preliminary data.</text>
</comment>
<evidence type="ECO:0000256" key="2">
    <source>
        <dbReference type="ARBA" id="ARBA00022448"/>
    </source>
</evidence>
<dbReference type="PATRIC" id="fig|291169.3.peg.2177"/>
<evidence type="ECO:0000256" key="6">
    <source>
        <dbReference type="ARBA" id="ARBA00022989"/>
    </source>
</evidence>
<comment type="similarity">
    <text evidence="9">Belongs to the TatB family.</text>
</comment>
<evidence type="ECO:0000256" key="7">
    <source>
        <dbReference type="ARBA" id="ARBA00023010"/>
    </source>
</evidence>
<dbReference type="RefSeq" id="WP_069296573.1">
    <property type="nucleotide sequence ID" value="NZ_MCRI01000028.1"/>
</dbReference>
<protein>
    <recommendedName>
        <fullName evidence="9">Sec-independent protein translocase protein TatB</fullName>
    </recommendedName>
</protein>
<dbReference type="InterPro" id="IPR003369">
    <property type="entry name" value="TatA/B/E"/>
</dbReference>
<dbReference type="Gene3D" id="1.20.5.3310">
    <property type="match status" value="1"/>
</dbReference>
<comment type="subunit">
    <text evidence="9">The Tat system comprises two distinct complexes: a TatABC complex, containing multiple copies of TatA, TatB and TatC subunits, and a separate TatA complex, containing only TatA subunits. Substrates initially bind to the TatABC complex, which probably triggers association of the separate TatA complex to form the active translocon.</text>
</comment>
<comment type="function">
    <text evidence="9">Part of the twin-arginine translocation (Tat) system that transports large folded proteins containing a characteristic twin-arginine motif in their signal peptide across membranes. Together with TatC, TatB is part of a receptor directly interacting with Tat signal peptides. TatB may form an oligomeric binding site that transiently accommodates folded Tat precursor proteins before their translocation.</text>
</comment>
<dbReference type="NCBIfam" id="TIGR01410">
    <property type="entry name" value="tatB"/>
    <property type="match status" value="1"/>
</dbReference>
<gene>
    <name evidence="11" type="primary">tatB_2</name>
    <name evidence="9" type="synonym">tatB</name>
    <name evidence="11" type="ORF">A9E74_02164</name>
</gene>
<evidence type="ECO:0000313" key="11">
    <source>
        <dbReference type="EMBL" id="ODN66072.1"/>
    </source>
</evidence>
<proteinExistence type="inferred from homology"/>
<dbReference type="AlphaFoldDB" id="A0A1E3GPT3"/>
<dbReference type="Proteomes" id="UP000094379">
    <property type="component" value="Unassembled WGS sequence"/>
</dbReference>
<evidence type="ECO:0000256" key="1">
    <source>
        <dbReference type="ARBA" id="ARBA00004167"/>
    </source>
</evidence>
<dbReference type="HAMAP" id="MF_00237">
    <property type="entry name" value="TatB"/>
    <property type="match status" value="1"/>
</dbReference>
<organism evidence="11 12">
    <name type="scientific">Methylophaga muralis</name>
    <dbReference type="NCBI Taxonomy" id="291169"/>
    <lineage>
        <taxon>Bacteria</taxon>
        <taxon>Pseudomonadati</taxon>
        <taxon>Pseudomonadota</taxon>
        <taxon>Gammaproteobacteria</taxon>
        <taxon>Thiotrichales</taxon>
        <taxon>Piscirickettsiaceae</taxon>
        <taxon>Methylophaga</taxon>
    </lineage>
</organism>
<evidence type="ECO:0000313" key="12">
    <source>
        <dbReference type="Proteomes" id="UP000094379"/>
    </source>
</evidence>
<dbReference type="PRINTS" id="PR01506">
    <property type="entry name" value="TATBPROTEIN"/>
</dbReference>
<keyword evidence="12" id="KW-1185">Reference proteome</keyword>
<accession>A0A1E3GPT3</accession>
<keyword evidence="5 9" id="KW-0653">Protein transport</keyword>
<feature type="region of interest" description="Disordered" evidence="10">
    <location>
        <begin position="91"/>
        <end position="129"/>
    </location>
</feature>
<dbReference type="PANTHER" id="PTHR33162">
    <property type="entry name" value="SEC-INDEPENDENT PROTEIN TRANSLOCASE PROTEIN TATA, CHLOROPLASTIC"/>
    <property type="match status" value="1"/>
</dbReference>
<keyword evidence="2 9" id="KW-0813">Transport</keyword>
<keyword evidence="4 9" id="KW-0812">Transmembrane</keyword>
<keyword evidence="8 9" id="KW-0472">Membrane</keyword>
<comment type="subcellular location">
    <subcellularLocation>
        <location evidence="9">Cell membrane</location>
        <topology evidence="9">Single-pass membrane protein</topology>
    </subcellularLocation>
    <subcellularLocation>
        <location evidence="1">Membrane</location>
        <topology evidence="1">Single-pass membrane protein</topology>
    </subcellularLocation>
</comment>
<evidence type="ECO:0000256" key="5">
    <source>
        <dbReference type="ARBA" id="ARBA00022927"/>
    </source>
</evidence>
<dbReference type="Pfam" id="PF02416">
    <property type="entry name" value="TatA_B_E"/>
    <property type="match status" value="1"/>
</dbReference>
<dbReference type="GO" id="GO:0008320">
    <property type="term" value="F:protein transmembrane transporter activity"/>
    <property type="evidence" value="ECO:0007669"/>
    <property type="project" value="UniProtKB-UniRule"/>
</dbReference>
<evidence type="ECO:0000256" key="10">
    <source>
        <dbReference type="SAM" id="MobiDB-lite"/>
    </source>
</evidence>
<evidence type="ECO:0000256" key="4">
    <source>
        <dbReference type="ARBA" id="ARBA00022692"/>
    </source>
</evidence>
<dbReference type="InterPro" id="IPR018448">
    <property type="entry name" value="TatB"/>
</dbReference>
<evidence type="ECO:0000256" key="3">
    <source>
        <dbReference type="ARBA" id="ARBA00022475"/>
    </source>
</evidence>
<dbReference type="GO" id="GO:0033281">
    <property type="term" value="C:TAT protein transport complex"/>
    <property type="evidence" value="ECO:0007669"/>
    <property type="project" value="UniProtKB-UniRule"/>
</dbReference>
<evidence type="ECO:0000256" key="8">
    <source>
        <dbReference type="ARBA" id="ARBA00023136"/>
    </source>
</evidence>
<keyword evidence="6 9" id="KW-1133">Transmembrane helix</keyword>
<keyword evidence="3 9" id="KW-1003">Cell membrane</keyword>
<dbReference type="PANTHER" id="PTHR33162:SF1">
    <property type="entry name" value="SEC-INDEPENDENT PROTEIN TRANSLOCASE PROTEIN TATA, CHLOROPLASTIC"/>
    <property type="match status" value="1"/>
</dbReference>
<feature type="compositionally biased region" description="Basic and acidic residues" evidence="10">
    <location>
        <begin position="95"/>
        <end position="105"/>
    </location>
</feature>